<accession>A0A162NJY4</accession>
<name>A0A162NJY4_9CRUS</name>
<dbReference type="Proteomes" id="UP000076858">
    <property type="component" value="Unassembled WGS sequence"/>
</dbReference>
<reference evidence="1 2" key="1">
    <citation type="submission" date="2016-03" db="EMBL/GenBank/DDBJ databases">
        <title>EvidentialGene: Evidence-directed Construction of Genes on Genomes.</title>
        <authorList>
            <person name="Gilbert D.G."/>
            <person name="Choi J.-H."/>
            <person name="Mockaitis K."/>
            <person name="Colbourne J."/>
            <person name="Pfrender M."/>
        </authorList>
    </citation>
    <scope>NUCLEOTIDE SEQUENCE [LARGE SCALE GENOMIC DNA]</scope>
    <source>
        <strain evidence="1 2">Xinb3</strain>
        <tissue evidence="1">Complete organism</tissue>
    </source>
</reference>
<keyword evidence="2" id="KW-1185">Reference proteome</keyword>
<gene>
    <name evidence="1" type="ORF">APZ42_016082</name>
</gene>
<dbReference type="AlphaFoldDB" id="A0A162NJY4"/>
<evidence type="ECO:0000313" key="1">
    <source>
        <dbReference type="EMBL" id="KZS18055.1"/>
    </source>
</evidence>
<proteinExistence type="predicted"/>
<dbReference type="EMBL" id="LRGB01000568">
    <property type="protein sequence ID" value="KZS18055.1"/>
    <property type="molecule type" value="Genomic_DNA"/>
</dbReference>
<evidence type="ECO:0000313" key="2">
    <source>
        <dbReference type="Proteomes" id="UP000076858"/>
    </source>
</evidence>
<organism evidence="1 2">
    <name type="scientific">Daphnia magna</name>
    <dbReference type="NCBI Taxonomy" id="35525"/>
    <lineage>
        <taxon>Eukaryota</taxon>
        <taxon>Metazoa</taxon>
        <taxon>Ecdysozoa</taxon>
        <taxon>Arthropoda</taxon>
        <taxon>Crustacea</taxon>
        <taxon>Branchiopoda</taxon>
        <taxon>Diplostraca</taxon>
        <taxon>Cladocera</taxon>
        <taxon>Anomopoda</taxon>
        <taxon>Daphniidae</taxon>
        <taxon>Daphnia</taxon>
    </lineage>
</organism>
<protein>
    <submittedName>
        <fullName evidence="1">Uncharacterized protein</fullName>
    </submittedName>
</protein>
<comment type="caution">
    <text evidence="1">The sequence shown here is derived from an EMBL/GenBank/DDBJ whole genome shotgun (WGS) entry which is preliminary data.</text>
</comment>
<sequence length="36" mass="4057">MLLTQFRPSAVCVDISSRMIASTPRQSYITSSQFFS</sequence>